<sequence length="211" mass="24480">MKINSLKKISIFFSFSIFLSGCAQFKEKFNENDVMWANKNGEKKLILHNYIKDKSGLIQECDSLAKEALLFLDSKYFRDWINVYNSKWVWTSNPAKPAQKFIRHAKWQPNCIYSFNNIPSGNWIAVVSMQHHVSPYRTYYGATPIGMGDISNVILQFAFVKVESENNVTNKDIVLEVNKIKYIGSNLKDSYGPIAKVQDWDDKELKLLEYK</sequence>
<dbReference type="PROSITE" id="PS51257">
    <property type="entry name" value="PROKAR_LIPOPROTEIN"/>
    <property type="match status" value="1"/>
</dbReference>
<protein>
    <recommendedName>
        <fullName evidence="4">Lipoprotein</fullName>
    </recommendedName>
</protein>
<accession>A0A1Z5YU74</accession>
<organism evidence="2 3">
    <name type="scientific">Acetobacter cibinongensis</name>
    <dbReference type="NCBI Taxonomy" id="146475"/>
    <lineage>
        <taxon>Bacteria</taxon>
        <taxon>Pseudomonadati</taxon>
        <taxon>Pseudomonadota</taxon>
        <taxon>Alphaproteobacteria</taxon>
        <taxon>Acetobacterales</taxon>
        <taxon>Acetobacteraceae</taxon>
        <taxon>Acetobacter</taxon>
    </lineage>
</organism>
<dbReference type="EMBL" id="JOMQ01000034">
    <property type="protein sequence ID" value="OUJ02092.1"/>
    <property type="molecule type" value="Genomic_DNA"/>
</dbReference>
<dbReference type="AlphaFoldDB" id="A0A1Z5YU74"/>
<reference evidence="2 3" key="1">
    <citation type="submission" date="2014-06" db="EMBL/GenBank/DDBJ databases">
        <authorList>
            <person name="Ju J."/>
            <person name="Zhang J."/>
        </authorList>
    </citation>
    <scope>NUCLEOTIDE SEQUENCE [LARGE SCALE GENOMIC DNA]</scope>
    <source>
        <strain evidence="2 3">DsW_47</strain>
    </source>
</reference>
<feature type="signal peptide" evidence="1">
    <location>
        <begin position="1"/>
        <end position="25"/>
    </location>
</feature>
<evidence type="ECO:0008006" key="4">
    <source>
        <dbReference type="Google" id="ProtNLM"/>
    </source>
</evidence>
<name>A0A1Z5YU74_9PROT</name>
<dbReference type="Proteomes" id="UP000196086">
    <property type="component" value="Unassembled WGS sequence"/>
</dbReference>
<proteinExistence type="predicted"/>
<evidence type="ECO:0000313" key="2">
    <source>
        <dbReference type="EMBL" id="OUJ02092.1"/>
    </source>
</evidence>
<evidence type="ECO:0000313" key="3">
    <source>
        <dbReference type="Proteomes" id="UP000196086"/>
    </source>
</evidence>
<gene>
    <name evidence="2" type="ORF">HK14_06945</name>
</gene>
<dbReference type="OrthoDB" id="7281873at2"/>
<evidence type="ECO:0000256" key="1">
    <source>
        <dbReference type="SAM" id="SignalP"/>
    </source>
</evidence>
<keyword evidence="1" id="KW-0732">Signal</keyword>
<dbReference type="RefSeq" id="WP_086651343.1">
    <property type="nucleotide sequence ID" value="NZ_JOMQ01000034.1"/>
</dbReference>
<feature type="chain" id="PRO_5013369212" description="Lipoprotein" evidence="1">
    <location>
        <begin position="26"/>
        <end position="211"/>
    </location>
</feature>
<comment type="caution">
    <text evidence="2">The sequence shown here is derived from an EMBL/GenBank/DDBJ whole genome shotgun (WGS) entry which is preliminary data.</text>
</comment>